<dbReference type="InterPro" id="IPR036078">
    <property type="entry name" value="Spo11/TopoVI_A_sf"/>
</dbReference>
<evidence type="ECO:0000256" key="9">
    <source>
        <dbReference type="ARBA" id="ARBA00023125"/>
    </source>
</evidence>
<feature type="non-terminal residue" evidence="15">
    <location>
        <position position="1"/>
    </location>
</feature>
<dbReference type="Pfam" id="PF21180">
    <property type="entry name" value="TOP6A-Spo11_Toprim"/>
    <property type="match status" value="1"/>
</dbReference>
<dbReference type="PANTHER" id="PTHR10848:SF0">
    <property type="entry name" value="MEIOTIC RECOMBINATION PROTEIN SPO11"/>
    <property type="match status" value="1"/>
</dbReference>
<dbReference type="AlphaFoldDB" id="A0A0C2WWX6"/>
<dbReference type="Gene3D" id="1.10.10.10">
    <property type="entry name" value="Winged helix-like DNA-binding domain superfamily/Winged helix DNA-binding domain"/>
    <property type="match status" value="1"/>
</dbReference>
<dbReference type="CDD" id="cd00223">
    <property type="entry name" value="TOPRIM_TopoIIB_SPO"/>
    <property type="match status" value="1"/>
</dbReference>
<keyword evidence="8 12" id="KW-0799">Topoisomerase</keyword>
<dbReference type="InterPro" id="IPR036388">
    <property type="entry name" value="WH-like_DNA-bd_sf"/>
</dbReference>
<dbReference type="Gene3D" id="3.40.1360.10">
    <property type="match status" value="1"/>
</dbReference>
<evidence type="ECO:0000256" key="5">
    <source>
        <dbReference type="ARBA" id="ARBA00012895"/>
    </source>
</evidence>
<dbReference type="InParanoid" id="A0A0C2WWX6"/>
<gene>
    <name evidence="15" type="ORF">M378DRAFT_1031337</name>
</gene>
<keyword evidence="9 12" id="KW-0238">DNA-binding</keyword>
<dbReference type="PROSITE" id="PS52041">
    <property type="entry name" value="TOPO_IIB"/>
    <property type="match status" value="1"/>
</dbReference>
<dbReference type="GO" id="GO:0005524">
    <property type="term" value="F:ATP binding"/>
    <property type="evidence" value="ECO:0007669"/>
    <property type="project" value="InterPro"/>
</dbReference>
<comment type="cofactor">
    <cofactor evidence="2">
        <name>Mg(2+)</name>
        <dbReference type="ChEBI" id="CHEBI:18420"/>
    </cofactor>
</comment>
<dbReference type="EMBL" id="KN818237">
    <property type="protein sequence ID" value="KIL66312.1"/>
    <property type="molecule type" value="Genomic_DNA"/>
</dbReference>
<accession>A0A0C2WWX6</accession>
<evidence type="ECO:0000259" key="13">
    <source>
        <dbReference type="Pfam" id="PF04406"/>
    </source>
</evidence>
<dbReference type="Pfam" id="PF04406">
    <property type="entry name" value="TP6A_N"/>
    <property type="match status" value="1"/>
</dbReference>
<evidence type="ECO:0000259" key="14">
    <source>
        <dbReference type="Pfam" id="PF21180"/>
    </source>
</evidence>
<dbReference type="GO" id="GO:0000706">
    <property type="term" value="P:meiotic DNA double-strand break processing"/>
    <property type="evidence" value="ECO:0007669"/>
    <property type="project" value="TreeGrafter"/>
</dbReference>
<dbReference type="OrthoDB" id="5377392at2759"/>
<keyword evidence="6" id="KW-0479">Metal-binding</keyword>
<feature type="domain" description="Topoisomerase 6 subunit A/Spo11 TOPRIM" evidence="14">
    <location>
        <begin position="126"/>
        <end position="284"/>
    </location>
</feature>
<dbReference type="GO" id="GO:0000228">
    <property type="term" value="C:nuclear chromosome"/>
    <property type="evidence" value="ECO:0007669"/>
    <property type="project" value="TreeGrafter"/>
</dbReference>
<evidence type="ECO:0000256" key="8">
    <source>
        <dbReference type="ARBA" id="ARBA00023029"/>
    </source>
</evidence>
<dbReference type="PRINTS" id="PR01551">
    <property type="entry name" value="SPO11HOMOLOG"/>
</dbReference>
<proteinExistence type="inferred from homology"/>
<feature type="domain" description="Spo11/DNA topoisomerase VI subunit A N-terminal" evidence="13">
    <location>
        <begin position="16"/>
        <end position="76"/>
    </location>
</feature>
<evidence type="ECO:0000313" key="16">
    <source>
        <dbReference type="Proteomes" id="UP000054549"/>
    </source>
</evidence>
<keyword evidence="10 12" id="KW-0413">Isomerase</keyword>
<sequence>RCLTYPRKAISGSARPFAQLLRLLDLSHEAIIANEPLTKREVFYRDVALFKSQRVVDQLLDDVTATFRLERRDMNIRASPKGLVCGEGLTIELLCGDRINVNTMGGTLIPVMEDVKAYHVSEGIRWVLVVEKEAVFNALCHLHLVEHPTLSAQGLLITGKGYPDMATRHLVNYLANALPQSVPILALVDGDPHGLDILSVYKYGSQSLQHENDKLTANRLIAIGLWTSDMQELCISLDSMLPLTLGDERKAFSMLQRTIPKKWKKELMRMVHTRRKAEIEILLSMPRGSDTSTPSGMLRCFLIDVDTDLCDPCRAVGPLPFPFIFVASYKFFNR</sequence>
<dbReference type="InterPro" id="IPR002815">
    <property type="entry name" value="Spo11/TopoVI_A"/>
</dbReference>
<evidence type="ECO:0000256" key="7">
    <source>
        <dbReference type="ARBA" id="ARBA00022842"/>
    </source>
</evidence>
<dbReference type="GO" id="GO:0007131">
    <property type="term" value="P:reciprocal meiotic recombination"/>
    <property type="evidence" value="ECO:0007669"/>
    <property type="project" value="TreeGrafter"/>
</dbReference>
<dbReference type="STRING" id="946122.A0A0C2WWX6"/>
<comment type="catalytic activity">
    <reaction evidence="1 12">
        <text>ATP-dependent breakage, passage and rejoining of double-stranded DNA.</text>
        <dbReference type="EC" id="5.6.2.2"/>
    </reaction>
</comment>
<evidence type="ECO:0000313" key="15">
    <source>
        <dbReference type="EMBL" id="KIL66312.1"/>
    </source>
</evidence>
<dbReference type="HOGENOM" id="CLU_037229_0_1_1"/>
<dbReference type="GO" id="GO:0003677">
    <property type="term" value="F:DNA binding"/>
    <property type="evidence" value="ECO:0007669"/>
    <property type="project" value="UniProtKB-UniRule"/>
</dbReference>
<feature type="active site" description="O-(5'-phospho-DNA)-tyrosine intermediate" evidence="12">
    <location>
        <position position="44"/>
    </location>
</feature>
<dbReference type="PANTHER" id="PTHR10848">
    <property type="entry name" value="MEIOTIC RECOMBINATION PROTEIN SPO11"/>
    <property type="match status" value="1"/>
</dbReference>
<evidence type="ECO:0000256" key="11">
    <source>
        <dbReference type="ARBA" id="ARBA00023242"/>
    </source>
</evidence>
<dbReference type="EC" id="5.6.2.2" evidence="5"/>
<evidence type="ECO:0000256" key="4">
    <source>
        <dbReference type="ARBA" id="ARBA00006559"/>
    </source>
</evidence>
<evidence type="ECO:0000256" key="6">
    <source>
        <dbReference type="ARBA" id="ARBA00022723"/>
    </source>
</evidence>
<evidence type="ECO:0000256" key="3">
    <source>
        <dbReference type="ARBA" id="ARBA00004123"/>
    </source>
</evidence>
<keyword evidence="11" id="KW-0539">Nucleus</keyword>
<keyword evidence="7" id="KW-0460">Magnesium</keyword>
<evidence type="ECO:0000256" key="1">
    <source>
        <dbReference type="ARBA" id="ARBA00000185"/>
    </source>
</evidence>
<organism evidence="15 16">
    <name type="scientific">Amanita muscaria (strain Koide BX008)</name>
    <dbReference type="NCBI Taxonomy" id="946122"/>
    <lineage>
        <taxon>Eukaryota</taxon>
        <taxon>Fungi</taxon>
        <taxon>Dikarya</taxon>
        <taxon>Basidiomycota</taxon>
        <taxon>Agaricomycotina</taxon>
        <taxon>Agaricomycetes</taxon>
        <taxon>Agaricomycetidae</taxon>
        <taxon>Agaricales</taxon>
        <taxon>Pluteineae</taxon>
        <taxon>Amanitaceae</taxon>
        <taxon>Amanita</taxon>
    </lineage>
</organism>
<dbReference type="SUPFAM" id="SSF56726">
    <property type="entry name" value="DNA topoisomerase IV, alpha subunit"/>
    <property type="match status" value="1"/>
</dbReference>
<dbReference type="GO" id="GO:0046872">
    <property type="term" value="F:metal ion binding"/>
    <property type="evidence" value="ECO:0007669"/>
    <property type="project" value="UniProtKB-KW"/>
</dbReference>
<evidence type="ECO:0000256" key="2">
    <source>
        <dbReference type="ARBA" id="ARBA00001946"/>
    </source>
</evidence>
<dbReference type="Proteomes" id="UP000054549">
    <property type="component" value="Unassembled WGS sequence"/>
</dbReference>
<protein>
    <recommendedName>
        <fullName evidence="5">DNA topoisomerase (ATP-hydrolyzing)</fullName>
        <ecNumber evidence="5">5.6.2.2</ecNumber>
    </recommendedName>
</protein>
<dbReference type="GO" id="GO:0042138">
    <property type="term" value="P:meiotic DNA double-strand break formation"/>
    <property type="evidence" value="ECO:0007669"/>
    <property type="project" value="InterPro"/>
</dbReference>
<dbReference type="PRINTS" id="PR01550">
    <property type="entry name" value="TOP6AFAMILY"/>
</dbReference>
<dbReference type="FunCoup" id="A0A0C2WWX6">
    <property type="interactions" value="102"/>
</dbReference>
<evidence type="ECO:0000256" key="12">
    <source>
        <dbReference type="PROSITE-ProRule" id="PRU01385"/>
    </source>
</evidence>
<evidence type="ECO:0000256" key="10">
    <source>
        <dbReference type="ARBA" id="ARBA00023235"/>
    </source>
</evidence>
<comment type="similarity">
    <text evidence="4 12">Belongs to the TOP6A family.</text>
</comment>
<dbReference type="GO" id="GO:0003918">
    <property type="term" value="F:DNA topoisomerase type II (double strand cut, ATP-hydrolyzing) activity"/>
    <property type="evidence" value="ECO:0007669"/>
    <property type="project" value="UniProtKB-UniRule"/>
</dbReference>
<keyword evidence="16" id="KW-1185">Reference proteome</keyword>
<comment type="subcellular location">
    <subcellularLocation>
        <location evidence="3">Nucleus</location>
    </subcellularLocation>
</comment>
<dbReference type="InterPro" id="IPR034136">
    <property type="entry name" value="TOPRIM_Topo6A/Spo11"/>
</dbReference>
<name>A0A0C2WWX6_AMAMK</name>
<dbReference type="InterPro" id="IPR013049">
    <property type="entry name" value="Spo11/TopoVI_A_N"/>
</dbReference>
<dbReference type="InterPro" id="IPR013048">
    <property type="entry name" value="Meiotic_Spo11"/>
</dbReference>
<reference evidence="15 16" key="1">
    <citation type="submission" date="2014-04" db="EMBL/GenBank/DDBJ databases">
        <title>Evolutionary Origins and Diversification of the Mycorrhizal Mutualists.</title>
        <authorList>
            <consortium name="DOE Joint Genome Institute"/>
            <consortium name="Mycorrhizal Genomics Consortium"/>
            <person name="Kohler A."/>
            <person name="Kuo A."/>
            <person name="Nagy L.G."/>
            <person name="Floudas D."/>
            <person name="Copeland A."/>
            <person name="Barry K.W."/>
            <person name="Cichocki N."/>
            <person name="Veneault-Fourrey C."/>
            <person name="LaButti K."/>
            <person name="Lindquist E.A."/>
            <person name="Lipzen A."/>
            <person name="Lundell T."/>
            <person name="Morin E."/>
            <person name="Murat C."/>
            <person name="Riley R."/>
            <person name="Ohm R."/>
            <person name="Sun H."/>
            <person name="Tunlid A."/>
            <person name="Henrissat B."/>
            <person name="Grigoriev I.V."/>
            <person name="Hibbett D.S."/>
            <person name="Martin F."/>
        </authorList>
    </citation>
    <scope>NUCLEOTIDE SEQUENCE [LARGE SCALE GENOMIC DNA]</scope>
    <source>
        <strain evidence="15 16">Koide BX008</strain>
    </source>
</reference>